<proteinExistence type="predicted"/>
<comment type="caution">
    <text evidence="1">The sequence shown here is derived from an EMBL/GenBank/DDBJ whole genome shotgun (WGS) entry which is preliminary data.</text>
</comment>
<reference evidence="1 2" key="1">
    <citation type="submission" date="2016-09" db="EMBL/GenBank/DDBJ databases">
        <title>The draft genome of Dichanthelium oligosanthes: A C3 panicoid grass species.</title>
        <authorList>
            <person name="Studer A.J."/>
            <person name="Schnable J.C."/>
            <person name="Brutnell T.P."/>
        </authorList>
    </citation>
    <scope>NUCLEOTIDE SEQUENCE [LARGE SCALE GENOMIC DNA]</scope>
    <source>
        <strain evidence="2">cv. Kellogg 1175</strain>
        <tissue evidence="1">Leaf</tissue>
    </source>
</reference>
<dbReference type="EMBL" id="LWDX02040999">
    <property type="protein sequence ID" value="OEL24002.1"/>
    <property type="molecule type" value="Genomic_DNA"/>
</dbReference>
<evidence type="ECO:0000313" key="2">
    <source>
        <dbReference type="Proteomes" id="UP000095767"/>
    </source>
</evidence>
<evidence type="ECO:0000313" key="1">
    <source>
        <dbReference type="EMBL" id="OEL24002.1"/>
    </source>
</evidence>
<dbReference type="PANTHER" id="PTHR10811">
    <property type="entry name" value="FRINGE-RELATED"/>
    <property type="match status" value="1"/>
</dbReference>
<organism evidence="1 2">
    <name type="scientific">Dichanthelium oligosanthes</name>
    <dbReference type="NCBI Taxonomy" id="888268"/>
    <lineage>
        <taxon>Eukaryota</taxon>
        <taxon>Viridiplantae</taxon>
        <taxon>Streptophyta</taxon>
        <taxon>Embryophyta</taxon>
        <taxon>Tracheophyta</taxon>
        <taxon>Spermatophyta</taxon>
        <taxon>Magnoliopsida</taxon>
        <taxon>Liliopsida</taxon>
        <taxon>Poales</taxon>
        <taxon>Poaceae</taxon>
        <taxon>PACMAD clade</taxon>
        <taxon>Panicoideae</taxon>
        <taxon>Panicodae</taxon>
        <taxon>Paniceae</taxon>
        <taxon>Dichantheliinae</taxon>
        <taxon>Dichanthelium</taxon>
    </lineage>
</organism>
<accession>A0A1E5VFW2</accession>
<dbReference type="AlphaFoldDB" id="A0A1E5VFW2"/>
<dbReference type="STRING" id="888268.A0A1E5VFW2"/>
<keyword evidence="2" id="KW-1185">Reference proteome</keyword>
<dbReference type="InterPro" id="IPR006740">
    <property type="entry name" value="DUF604"/>
</dbReference>
<protein>
    <submittedName>
        <fullName evidence="1">Uncharacterized protein</fullName>
    </submittedName>
</protein>
<name>A0A1E5VFW2_9POAL</name>
<dbReference type="Proteomes" id="UP000095767">
    <property type="component" value="Unassembled WGS sequence"/>
</dbReference>
<dbReference type="Pfam" id="PF04646">
    <property type="entry name" value="DUF604"/>
    <property type="match status" value="1"/>
</dbReference>
<gene>
    <name evidence="1" type="ORF">BAE44_0014979</name>
</gene>
<sequence length="150" mass="16137">MARFARKPAAAARVAQAVSEAYEIAEAQKRKGAGEARWLGDVQSVAHSYGMAFSGGGYAISFLAAAALAEINGSWTGASTARYNELYGSEHCVRPASPSSDDRARVPPEWSCFYDQEANELDLKGHVYGLLAAHPVAPLHHLDRLSRVSF</sequence>